<dbReference type="Proteomes" id="UP001221757">
    <property type="component" value="Unassembled WGS sequence"/>
</dbReference>
<accession>A0AAD7CCV6</accession>
<comment type="caution">
    <text evidence="1">The sequence shown here is derived from an EMBL/GenBank/DDBJ whole genome shotgun (WGS) entry which is preliminary data.</text>
</comment>
<gene>
    <name evidence="1" type="ORF">B0H17DRAFT_1148395</name>
</gene>
<reference evidence="1" key="1">
    <citation type="submission" date="2023-03" db="EMBL/GenBank/DDBJ databases">
        <title>Massive genome expansion in bonnet fungi (Mycena s.s.) driven by repeated elements and novel gene families across ecological guilds.</title>
        <authorList>
            <consortium name="Lawrence Berkeley National Laboratory"/>
            <person name="Harder C.B."/>
            <person name="Miyauchi S."/>
            <person name="Viragh M."/>
            <person name="Kuo A."/>
            <person name="Thoen E."/>
            <person name="Andreopoulos B."/>
            <person name="Lu D."/>
            <person name="Skrede I."/>
            <person name="Drula E."/>
            <person name="Henrissat B."/>
            <person name="Morin E."/>
            <person name="Kohler A."/>
            <person name="Barry K."/>
            <person name="LaButti K."/>
            <person name="Morin E."/>
            <person name="Salamov A."/>
            <person name="Lipzen A."/>
            <person name="Mereny Z."/>
            <person name="Hegedus B."/>
            <person name="Baldrian P."/>
            <person name="Stursova M."/>
            <person name="Weitz H."/>
            <person name="Taylor A."/>
            <person name="Grigoriev I.V."/>
            <person name="Nagy L.G."/>
            <person name="Martin F."/>
            <person name="Kauserud H."/>
        </authorList>
    </citation>
    <scope>NUCLEOTIDE SEQUENCE</scope>
    <source>
        <strain evidence="1">CBHHK067</strain>
    </source>
</reference>
<protein>
    <submittedName>
        <fullName evidence="1">Uncharacterized protein</fullName>
    </submittedName>
</protein>
<dbReference type="EMBL" id="JARKIE010000397">
    <property type="protein sequence ID" value="KAJ7645697.1"/>
    <property type="molecule type" value="Genomic_DNA"/>
</dbReference>
<keyword evidence="2" id="KW-1185">Reference proteome</keyword>
<organism evidence="1 2">
    <name type="scientific">Mycena rosella</name>
    <name type="common">Pink bonnet</name>
    <name type="synonym">Agaricus rosellus</name>
    <dbReference type="NCBI Taxonomy" id="1033263"/>
    <lineage>
        <taxon>Eukaryota</taxon>
        <taxon>Fungi</taxon>
        <taxon>Dikarya</taxon>
        <taxon>Basidiomycota</taxon>
        <taxon>Agaricomycotina</taxon>
        <taxon>Agaricomycetes</taxon>
        <taxon>Agaricomycetidae</taxon>
        <taxon>Agaricales</taxon>
        <taxon>Marasmiineae</taxon>
        <taxon>Mycenaceae</taxon>
        <taxon>Mycena</taxon>
    </lineage>
</organism>
<evidence type="ECO:0000313" key="1">
    <source>
        <dbReference type="EMBL" id="KAJ7645697.1"/>
    </source>
</evidence>
<sequence length="622" mass="67903">MSFSAYSAPHPQTRFSAEFFQHITLADASHLVTNNFLPSILPKDTVKKWLFTPAIPTTISELIVASDEEIPCLDDMLPITQAVEKAYVAEGARSICLQIGEKIVRYHLSKDLKLNRFSEPLAGFLVTQTPIYSLGCLLDERWAMEDVLNARAELIYFRRAADNLGEEPSFVFLPTAFINDCCKLVAQPHRVYSPQLVRLRGRIRSGTVKMLGFLSWTSSHYAAVYKFTMADLENGLGDFAPPAEQAYIKPGLIARQSALAGGGSCGIAAMNFVETCVGLSTPRWLAAKSTEFRDPFKDWVQLCTLVDNGEVSGFTAPDIAIGYRDFNLYQLSMNFEHPIFEFEAVIHDQPKIELTILPVQHPHSKNRPEATPTVPTAPTVGMSSLDALKGSAPPVPPISQLSALNLHPSAFNKSFKFGAAAATNKYNSPLTVSAIIDVSDTPPSTPKAPTAIIFDDSPGGPAPVTPKTPPRRIKDEVVDLCSPEVVDLRTPPRLATKQEINELNLSPFRPSIKRKGAPPKVEPFVIDLVCPLRTKVKVEPIATSLGAAQSKQERDVVLAFGAIKVGNIYDSLEAGVKAVYTATGGAGAQVDFWAVHQGRQWCAEEAYVALQPVSHTGRDPPR</sequence>
<proteinExistence type="predicted"/>
<evidence type="ECO:0000313" key="2">
    <source>
        <dbReference type="Proteomes" id="UP001221757"/>
    </source>
</evidence>
<dbReference type="AlphaFoldDB" id="A0AAD7CCV6"/>
<name>A0AAD7CCV6_MYCRO</name>